<comment type="caution">
    <text evidence="8">The sequence shown here is derived from an EMBL/GenBank/DDBJ whole genome shotgun (WGS) entry which is preliminary data.</text>
</comment>
<dbReference type="InterPro" id="IPR003142">
    <property type="entry name" value="BPL_C"/>
</dbReference>
<dbReference type="EMBL" id="DRMH01000008">
    <property type="protein sequence ID" value="HFC96921.1"/>
    <property type="molecule type" value="Genomic_DNA"/>
</dbReference>
<evidence type="ECO:0000256" key="1">
    <source>
        <dbReference type="ARBA" id="ARBA00022598"/>
    </source>
</evidence>
<dbReference type="NCBIfam" id="TIGR00121">
    <property type="entry name" value="birA_ligase"/>
    <property type="match status" value="1"/>
</dbReference>
<protein>
    <recommendedName>
        <fullName evidence="5">biotin--[biotin carboxyl-carrier protein] ligase</fullName>
        <ecNumber evidence="5">6.3.4.15</ecNumber>
    </recommendedName>
</protein>
<dbReference type="Proteomes" id="UP000886043">
    <property type="component" value="Unassembled WGS sequence"/>
</dbReference>
<dbReference type="GO" id="GO:0005524">
    <property type="term" value="F:ATP binding"/>
    <property type="evidence" value="ECO:0007669"/>
    <property type="project" value="UniProtKB-KW"/>
</dbReference>
<dbReference type="SUPFAM" id="SSF50037">
    <property type="entry name" value="C-terminal domain of transcriptional repressors"/>
    <property type="match status" value="1"/>
</dbReference>
<dbReference type="SUPFAM" id="SSF55681">
    <property type="entry name" value="Class II aaRS and biotin synthetases"/>
    <property type="match status" value="1"/>
</dbReference>
<feature type="domain" description="BPL/LPL catalytic" evidence="7">
    <location>
        <begin position="1"/>
        <end position="176"/>
    </location>
</feature>
<dbReference type="GO" id="GO:0004077">
    <property type="term" value="F:biotin--[biotin carboxyl-carrier protein] ligase activity"/>
    <property type="evidence" value="ECO:0007669"/>
    <property type="project" value="UniProtKB-EC"/>
</dbReference>
<evidence type="ECO:0000256" key="3">
    <source>
        <dbReference type="ARBA" id="ARBA00022840"/>
    </source>
</evidence>
<keyword evidence="4" id="KW-0092">Biotin</keyword>
<evidence type="ECO:0000256" key="5">
    <source>
        <dbReference type="ARBA" id="ARBA00024227"/>
    </source>
</evidence>
<evidence type="ECO:0000256" key="6">
    <source>
        <dbReference type="ARBA" id="ARBA00047846"/>
    </source>
</evidence>
<comment type="catalytic activity">
    <reaction evidence="6">
        <text>biotin + L-lysyl-[protein] + ATP = N(6)-biotinyl-L-lysyl-[protein] + AMP + diphosphate + H(+)</text>
        <dbReference type="Rhea" id="RHEA:11756"/>
        <dbReference type="Rhea" id="RHEA-COMP:9752"/>
        <dbReference type="Rhea" id="RHEA-COMP:10505"/>
        <dbReference type="ChEBI" id="CHEBI:15378"/>
        <dbReference type="ChEBI" id="CHEBI:29969"/>
        <dbReference type="ChEBI" id="CHEBI:30616"/>
        <dbReference type="ChEBI" id="CHEBI:33019"/>
        <dbReference type="ChEBI" id="CHEBI:57586"/>
        <dbReference type="ChEBI" id="CHEBI:83144"/>
        <dbReference type="ChEBI" id="CHEBI:456215"/>
        <dbReference type="EC" id="6.3.4.15"/>
    </reaction>
</comment>
<dbReference type="InterPro" id="IPR008988">
    <property type="entry name" value="Transcriptional_repressor_C"/>
</dbReference>
<dbReference type="Pfam" id="PF03099">
    <property type="entry name" value="BPL_LplA_LipB"/>
    <property type="match status" value="1"/>
</dbReference>
<dbReference type="Pfam" id="PF02237">
    <property type="entry name" value="BPL_C"/>
    <property type="match status" value="1"/>
</dbReference>
<proteinExistence type="predicted"/>
<dbReference type="AlphaFoldDB" id="A0A7C3GJB4"/>
<dbReference type="Gene3D" id="2.30.30.100">
    <property type="match status" value="1"/>
</dbReference>
<keyword evidence="2" id="KW-0547">Nucleotide-binding</keyword>
<accession>A0A7C3GJB4</accession>
<dbReference type="PROSITE" id="PS51733">
    <property type="entry name" value="BPL_LPL_CATALYTIC"/>
    <property type="match status" value="1"/>
</dbReference>
<dbReference type="PANTHER" id="PTHR12835">
    <property type="entry name" value="BIOTIN PROTEIN LIGASE"/>
    <property type="match status" value="1"/>
</dbReference>
<dbReference type="InterPro" id="IPR004143">
    <property type="entry name" value="BPL_LPL_catalytic"/>
</dbReference>
<evidence type="ECO:0000256" key="4">
    <source>
        <dbReference type="ARBA" id="ARBA00023267"/>
    </source>
</evidence>
<reference evidence="8" key="1">
    <citation type="journal article" date="2020" name="mSystems">
        <title>Genome- and Community-Level Interaction Insights into Carbon Utilization and Element Cycling Functions of Hydrothermarchaeota in Hydrothermal Sediment.</title>
        <authorList>
            <person name="Zhou Z."/>
            <person name="Liu Y."/>
            <person name="Xu W."/>
            <person name="Pan J."/>
            <person name="Luo Z.H."/>
            <person name="Li M."/>
        </authorList>
    </citation>
    <scope>NUCLEOTIDE SEQUENCE [LARGE SCALE GENOMIC DNA]</scope>
    <source>
        <strain evidence="8">HyVt-483</strain>
    </source>
</reference>
<keyword evidence="1 8" id="KW-0436">Ligase</keyword>
<keyword evidence="3" id="KW-0067">ATP-binding</keyword>
<dbReference type="Gene3D" id="3.30.930.10">
    <property type="entry name" value="Bira Bifunctional Protein, Domain 2"/>
    <property type="match status" value="1"/>
</dbReference>
<dbReference type="InterPro" id="IPR045864">
    <property type="entry name" value="aa-tRNA-synth_II/BPL/LPL"/>
</dbReference>
<gene>
    <name evidence="8" type="ORF">ENJ40_00485</name>
</gene>
<dbReference type="CDD" id="cd16442">
    <property type="entry name" value="BPL"/>
    <property type="match status" value="1"/>
</dbReference>
<sequence>MIVRAGVKIHFFPEVESTMDVARELARRGETGAVVADIQRRGRGRHGRTWLSPRGGLYLTLILRSAPPRLSLLPLAAGVAVVRALRRLYGIEVRLKWPNDLLYRERKLGGILLEASFHREIPEFILLGLGLNLNTPVSGEEPRAISLLEILGHRVDRDELLRVLLAEILHSLELSPEDILRSWKSLSATLGQEVRVHTPHGEIRGRALDLTPQGGLLLETPEGLREVLSGDCIHLRST</sequence>
<evidence type="ECO:0000256" key="2">
    <source>
        <dbReference type="ARBA" id="ARBA00022741"/>
    </source>
</evidence>
<organism evidence="8">
    <name type="scientific">Thermosulfurimonas dismutans</name>
    <dbReference type="NCBI Taxonomy" id="999894"/>
    <lineage>
        <taxon>Bacteria</taxon>
        <taxon>Pseudomonadati</taxon>
        <taxon>Thermodesulfobacteriota</taxon>
        <taxon>Thermodesulfobacteria</taxon>
        <taxon>Thermodesulfobacteriales</taxon>
        <taxon>Thermodesulfobacteriaceae</taxon>
        <taxon>Thermosulfurimonas</taxon>
    </lineage>
</organism>
<dbReference type="PANTHER" id="PTHR12835:SF5">
    <property type="entry name" value="BIOTIN--PROTEIN LIGASE"/>
    <property type="match status" value="1"/>
</dbReference>
<dbReference type="GO" id="GO:0005737">
    <property type="term" value="C:cytoplasm"/>
    <property type="evidence" value="ECO:0007669"/>
    <property type="project" value="TreeGrafter"/>
</dbReference>
<dbReference type="EC" id="6.3.4.15" evidence="5"/>
<name>A0A7C3GJB4_9BACT</name>
<evidence type="ECO:0000313" key="8">
    <source>
        <dbReference type="EMBL" id="HFC96921.1"/>
    </source>
</evidence>
<dbReference type="InterPro" id="IPR004408">
    <property type="entry name" value="Biotin_CoA_COase_ligase"/>
</dbReference>
<evidence type="ECO:0000259" key="7">
    <source>
        <dbReference type="PROSITE" id="PS51733"/>
    </source>
</evidence>